<evidence type="ECO:0000313" key="2">
    <source>
        <dbReference type="EMBL" id="KAK1800204.1"/>
    </source>
</evidence>
<name>A0AAD8ZIS2_9TELE</name>
<gene>
    <name evidence="2" type="ORF">P4O66_000252</name>
</gene>
<evidence type="ECO:0000313" key="3">
    <source>
        <dbReference type="Proteomes" id="UP001239994"/>
    </source>
</evidence>
<accession>A0AAD8ZIS2</accession>
<feature type="region of interest" description="Disordered" evidence="1">
    <location>
        <begin position="234"/>
        <end position="253"/>
    </location>
</feature>
<protein>
    <submittedName>
        <fullName evidence="2">Uncharacterized protein</fullName>
    </submittedName>
</protein>
<feature type="region of interest" description="Disordered" evidence="1">
    <location>
        <begin position="304"/>
        <end position="324"/>
    </location>
</feature>
<dbReference type="Proteomes" id="UP001239994">
    <property type="component" value="Unassembled WGS sequence"/>
</dbReference>
<dbReference type="AlphaFoldDB" id="A0AAD8ZIS2"/>
<comment type="caution">
    <text evidence="2">The sequence shown here is derived from an EMBL/GenBank/DDBJ whole genome shotgun (WGS) entry which is preliminary data.</text>
</comment>
<proteinExistence type="predicted"/>
<feature type="compositionally biased region" description="Polar residues" evidence="1">
    <location>
        <begin position="308"/>
        <end position="324"/>
    </location>
</feature>
<organism evidence="2 3">
    <name type="scientific">Electrophorus voltai</name>
    <dbReference type="NCBI Taxonomy" id="2609070"/>
    <lineage>
        <taxon>Eukaryota</taxon>
        <taxon>Metazoa</taxon>
        <taxon>Chordata</taxon>
        <taxon>Craniata</taxon>
        <taxon>Vertebrata</taxon>
        <taxon>Euteleostomi</taxon>
        <taxon>Actinopterygii</taxon>
        <taxon>Neopterygii</taxon>
        <taxon>Teleostei</taxon>
        <taxon>Ostariophysi</taxon>
        <taxon>Gymnotiformes</taxon>
        <taxon>Gymnotoidei</taxon>
        <taxon>Gymnotidae</taxon>
        <taxon>Electrophorus</taxon>
    </lineage>
</organism>
<dbReference type="EMBL" id="JAROKS010000010">
    <property type="protein sequence ID" value="KAK1800204.1"/>
    <property type="molecule type" value="Genomic_DNA"/>
</dbReference>
<keyword evidence="3" id="KW-1185">Reference proteome</keyword>
<evidence type="ECO:0000256" key="1">
    <source>
        <dbReference type="SAM" id="MobiDB-lite"/>
    </source>
</evidence>
<feature type="region of interest" description="Disordered" evidence="1">
    <location>
        <begin position="42"/>
        <end position="80"/>
    </location>
</feature>
<sequence>MNPLPGTEVDHYAPEHVEQGGYESDSWAPPLPVQTYLHQGMEDELEEEERVPTPPLRGVASSPAALPYGRGSSASLGSSHHDGMQCMLQAHLDELTRAYQYEVAKQTWHLKGGSQPPKAPAPPVGYVSSTLGSDILTEGEDEQGGSEAYELSRPLCGLDYSPGLSLGSRDAVSGTPPDWLLTLPSCVRSGSAMATLSLARSSKAFTVCVCPCGLSRRSSAGLLALLAAGQPWGRGRGPQSLGPPRALQPTHKQRAEVLAASYAHTPAPEPLCSVGARLHTSWGSVGSEGPDECMVSTLERQHMAPWSSRGTLGRGSQQRPCAEQTDSAALGSACREASYAHLSKNPSSLSQTLITASITVTE</sequence>
<reference evidence="2" key="1">
    <citation type="submission" date="2023-03" db="EMBL/GenBank/DDBJ databases">
        <title>Electrophorus voltai genome.</title>
        <authorList>
            <person name="Bian C."/>
        </authorList>
    </citation>
    <scope>NUCLEOTIDE SEQUENCE</scope>
    <source>
        <strain evidence="2">CB-2022</strain>
        <tissue evidence="2">Muscle</tissue>
    </source>
</reference>